<dbReference type="Gene3D" id="3.20.80.10">
    <property type="entry name" value="Regulatory factor, effector binding domain"/>
    <property type="match status" value="1"/>
</dbReference>
<name>A0A1Y1V298_9FUNG</name>
<keyword evidence="4" id="KW-1185">Reference proteome</keyword>
<evidence type="ECO:0000259" key="2">
    <source>
        <dbReference type="Pfam" id="PF06445"/>
    </source>
</evidence>
<feature type="transmembrane region" description="Helical" evidence="1">
    <location>
        <begin position="6"/>
        <end position="31"/>
    </location>
</feature>
<feature type="domain" description="GyrI-like small molecule binding" evidence="2">
    <location>
        <begin position="36"/>
        <end position="120"/>
    </location>
</feature>
<keyword evidence="1" id="KW-0812">Transmembrane</keyword>
<dbReference type="Proteomes" id="UP000193719">
    <property type="component" value="Unassembled WGS sequence"/>
</dbReference>
<reference evidence="3 4" key="2">
    <citation type="submission" date="2016-08" db="EMBL/GenBank/DDBJ databases">
        <title>Pervasive Adenine N6-methylation of Active Genes in Fungi.</title>
        <authorList>
            <consortium name="DOE Joint Genome Institute"/>
            <person name="Mondo S.J."/>
            <person name="Dannebaum R.O."/>
            <person name="Kuo R.C."/>
            <person name="Labutti K."/>
            <person name="Haridas S."/>
            <person name="Kuo A."/>
            <person name="Salamov A."/>
            <person name="Ahrendt S.R."/>
            <person name="Lipzen A."/>
            <person name="Sullivan W."/>
            <person name="Andreopoulos W.B."/>
            <person name="Clum A."/>
            <person name="Lindquist E."/>
            <person name="Daum C."/>
            <person name="Ramamoorthy G.K."/>
            <person name="Gryganskyi A."/>
            <person name="Culley D."/>
            <person name="Magnuson J.K."/>
            <person name="James T.Y."/>
            <person name="O'Malley M.A."/>
            <person name="Stajich J.E."/>
            <person name="Spatafora J.W."/>
            <person name="Visel A."/>
            <person name="Grigoriev I.V."/>
        </authorList>
    </citation>
    <scope>NUCLEOTIDE SEQUENCE [LARGE SCALE GENOMIC DNA]</scope>
    <source>
        <strain evidence="4">finn</strain>
    </source>
</reference>
<keyword evidence="1" id="KW-0472">Membrane</keyword>
<sequence length="206" mass="23836">MALVINSIFFVLCAIVGYLLHDIGFFSKIIVKRDKTPKMTIAGVRFRGPYQNTGKSFQELEKKLTEAKIDVLYCGLYYDDLQKVPADKLRTFIGAIIKNPNEETLSKLKELELEIIEIEEQEEAIHGYHQMSSIKMLQSISFMTAPMRVYPAMTKYIEQNPEITGYVRSDYEGKNLPCYEIYDREAKQIHFILSKSNVKEVLVDFK</sequence>
<dbReference type="OrthoDB" id="2140079at2759"/>
<dbReference type="Pfam" id="PF06445">
    <property type="entry name" value="GyrI-like"/>
    <property type="match status" value="1"/>
</dbReference>
<evidence type="ECO:0000256" key="1">
    <source>
        <dbReference type="SAM" id="Phobius"/>
    </source>
</evidence>
<dbReference type="PANTHER" id="PTHR15949:SF3">
    <property type="entry name" value="TESTIS-EXPRESSED PROTEIN 264"/>
    <property type="match status" value="1"/>
</dbReference>
<proteinExistence type="predicted"/>
<keyword evidence="1" id="KW-1133">Transmembrane helix</keyword>
<evidence type="ECO:0000313" key="4">
    <source>
        <dbReference type="Proteomes" id="UP000193719"/>
    </source>
</evidence>
<gene>
    <name evidence="3" type="ORF">BCR36DRAFT_358091</name>
</gene>
<dbReference type="PANTHER" id="PTHR15949">
    <property type="entry name" value="TESTIS-EXPRESSED PROTEIN 264"/>
    <property type="match status" value="1"/>
</dbReference>
<comment type="caution">
    <text evidence="3">The sequence shown here is derived from an EMBL/GenBank/DDBJ whole genome shotgun (WGS) entry which is preliminary data.</text>
</comment>
<dbReference type="SUPFAM" id="SSF55136">
    <property type="entry name" value="Probable bacterial effector-binding domain"/>
    <property type="match status" value="1"/>
</dbReference>
<dbReference type="AlphaFoldDB" id="A0A1Y1V298"/>
<dbReference type="InterPro" id="IPR029442">
    <property type="entry name" value="GyrI-like"/>
</dbReference>
<organism evidence="3 4">
    <name type="scientific">Piromyces finnis</name>
    <dbReference type="NCBI Taxonomy" id="1754191"/>
    <lineage>
        <taxon>Eukaryota</taxon>
        <taxon>Fungi</taxon>
        <taxon>Fungi incertae sedis</taxon>
        <taxon>Chytridiomycota</taxon>
        <taxon>Chytridiomycota incertae sedis</taxon>
        <taxon>Neocallimastigomycetes</taxon>
        <taxon>Neocallimastigales</taxon>
        <taxon>Neocallimastigaceae</taxon>
        <taxon>Piromyces</taxon>
    </lineage>
</organism>
<accession>A0A1Y1V298</accession>
<protein>
    <recommendedName>
        <fullName evidence="2">GyrI-like small molecule binding domain-containing protein</fullName>
    </recommendedName>
</protein>
<reference evidence="3 4" key="1">
    <citation type="submission" date="2016-08" db="EMBL/GenBank/DDBJ databases">
        <title>Genomes of anaerobic fungi encode conserved fungal cellulosomes for biomass hydrolysis.</title>
        <authorList>
            <consortium name="DOE Joint Genome Institute"/>
            <person name="Haitjema C.H."/>
            <person name="Gilmore S.P."/>
            <person name="Henske J.K."/>
            <person name="Solomon K.V."/>
            <person name="De Groot R."/>
            <person name="Kuo A."/>
            <person name="Mondo S.J."/>
            <person name="Salamov A.A."/>
            <person name="Labutti K."/>
            <person name="Zhao Z."/>
            <person name="Chiniquy J."/>
            <person name="Barry K."/>
            <person name="Brewer H.M."/>
            <person name="Purvine S.O."/>
            <person name="Wright A.T."/>
            <person name="Boxma B."/>
            <person name="Van Alen T."/>
            <person name="Hackstein J.H."/>
            <person name="Baker S.E."/>
            <person name="Grigoriev I.V."/>
            <person name="O'Malley M.A."/>
        </authorList>
    </citation>
    <scope>NUCLEOTIDE SEQUENCE [LARGE SCALE GENOMIC DNA]</scope>
    <source>
        <strain evidence="4">finn</strain>
    </source>
</reference>
<evidence type="ECO:0000313" key="3">
    <source>
        <dbReference type="EMBL" id="ORX45575.1"/>
    </source>
</evidence>
<dbReference type="InterPro" id="IPR011256">
    <property type="entry name" value="Reg_factor_effector_dom_sf"/>
</dbReference>
<dbReference type="EMBL" id="MCFH01000039">
    <property type="protein sequence ID" value="ORX45575.1"/>
    <property type="molecule type" value="Genomic_DNA"/>
</dbReference>